<proteinExistence type="inferred from homology"/>
<dbReference type="GO" id="GO:1901678">
    <property type="term" value="P:iron coordination entity transport"/>
    <property type="evidence" value="ECO:0007669"/>
    <property type="project" value="UniProtKB-ARBA"/>
</dbReference>
<evidence type="ECO:0000256" key="4">
    <source>
        <dbReference type="ARBA" id="ARBA00022729"/>
    </source>
</evidence>
<dbReference type="OrthoDB" id="1846031at2"/>
<evidence type="ECO:0000313" key="9">
    <source>
        <dbReference type="Proteomes" id="UP000188145"/>
    </source>
</evidence>
<dbReference type="SUPFAM" id="SSF53807">
    <property type="entry name" value="Helical backbone' metal receptor"/>
    <property type="match status" value="1"/>
</dbReference>
<dbReference type="GO" id="GO:0030288">
    <property type="term" value="C:outer membrane-bounded periplasmic space"/>
    <property type="evidence" value="ECO:0007669"/>
    <property type="project" value="TreeGrafter"/>
</dbReference>
<dbReference type="EMBL" id="CP019606">
    <property type="protein sequence ID" value="AQP48223.1"/>
    <property type="molecule type" value="Genomic_DNA"/>
</dbReference>
<evidence type="ECO:0000256" key="1">
    <source>
        <dbReference type="ARBA" id="ARBA00004196"/>
    </source>
</evidence>
<dbReference type="AlphaFoldDB" id="A0A1Q2CQ39"/>
<feature type="domain" description="Fe/B12 periplasmic-binding" evidence="7">
    <location>
        <begin position="68"/>
        <end position="347"/>
    </location>
</feature>
<evidence type="ECO:0000256" key="5">
    <source>
        <dbReference type="SAM" id="MobiDB-lite"/>
    </source>
</evidence>
<feature type="chain" id="PRO_5039647112" evidence="6">
    <location>
        <begin position="20"/>
        <end position="349"/>
    </location>
</feature>
<gene>
    <name evidence="8" type="ORF">BW730_12625</name>
</gene>
<feature type="region of interest" description="Disordered" evidence="5">
    <location>
        <begin position="25"/>
        <end position="46"/>
    </location>
</feature>
<dbReference type="PROSITE" id="PS51257">
    <property type="entry name" value="PROKAR_LIPOPROTEIN"/>
    <property type="match status" value="1"/>
</dbReference>
<dbReference type="STRING" id="1332264.BW730_12625"/>
<evidence type="ECO:0000256" key="3">
    <source>
        <dbReference type="ARBA" id="ARBA00022448"/>
    </source>
</evidence>
<dbReference type="PANTHER" id="PTHR30532:SF24">
    <property type="entry name" value="FERRIC ENTEROBACTIN-BINDING PERIPLASMIC PROTEIN FEPB"/>
    <property type="match status" value="1"/>
</dbReference>
<protein>
    <submittedName>
        <fullName evidence="8">ABC transporter substrate-binding protein</fullName>
    </submittedName>
</protein>
<keyword evidence="4 6" id="KW-0732">Signal</keyword>
<comment type="similarity">
    <text evidence="2">Belongs to the bacterial solute-binding protein 8 family.</text>
</comment>
<dbReference type="InterPro" id="IPR051313">
    <property type="entry name" value="Bact_iron-sidero_bind"/>
</dbReference>
<evidence type="ECO:0000256" key="6">
    <source>
        <dbReference type="SAM" id="SignalP"/>
    </source>
</evidence>
<feature type="compositionally biased region" description="Polar residues" evidence="5">
    <location>
        <begin position="30"/>
        <end position="46"/>
    </location>
</feature>
<dbReference type="InterPro" id="IPR002491">
    <property type="entry name" value="ABC_transptr_periplasmic_BD"/>
</dbReference>
<dbReference type="Proteomes" id="UP000188145">
    <property type="component" value="Chromosome"/>
</dbReference>
<dbReference type="Gene3D" id="3.40.50.1980">
    <property type="entry name" value="Nitrogenase molybdenum iron protein domain"/>
    <property type="match status" value="2"/>
</dbReference>
<dbReference type="RefSeq" id="WP_077686549.1">
    <property type="nucleotide sequence ID" value="NZ_CP019606.1"/>
</dbReference>
<comment type="subcellular location">
    <subcellularLocation>
        <location evidence="1">Cell envelope</location>
    </subcellularLocation>
</comment>
<organism evidence="8 9">
    <name type="scientific">Tessaracoccus aquimaris</name>
    <dbReference type="NCBI Taxonomy" id="1332264"/>
    <lineage>
        <taxon>Bacteria</taxon>
        <taxon>Bacillati</taxon>
        <taxon>Actinomycetota</taxon>
        <taxon>Actinomycetes</taxon>
        <taxon>Propionibacteriales</taxon>
        <taxon>Propionibacteriaceae</taxon>
        <taxon>Tessaracoccus</taxon>
    </lineage>
</organism>
<dbReference type="PROSITE" id="PS50983">
    <property type="entry name" value="FE_B12_PBP"/>
    <property type="match status" value="1"/>
</dbReference>
<dbReference type="PANTHER" id="PTHR30532">
    <property type="entry name" value="IRON III DICITRATE-BINDING PERIPLASMIC PROTEIN"/>
    <property type="match status" value="1"/>
</dbReference>
<dbReference type="CDD" id="cd01146">
    <property type="entry name" value="FhuD"/>
    <property type="match status" value="1"/>
</dbReference>
<reference evidence="9" key="1">
    <citation type="submission" date="2017-02" db="EMBL/GenBank/DDBJ databases">
        <title>Tessaracoccus aquaemaris sp. nov., isolated from the intestine of a Korean rockfish, Sebastes schlegelii, in a marine aquaculture pond.</title>
        <authorList>
            <person name="Tak E.J."/>
            <person name="Bae J.-W."/>
        </authorList>
    </citation>
    <scope>NUCLEOTIDE SEQUENCE [LARGE SCALE GENOMIC DNA]</scope>
    <source>
        <strain evidence="9">NSG39</strain>
    </source>
</reference>
<evidence type="ECO:0000256" key="2">
    <source>
        <dbReference type="ARBA" id="ARBA00008814"/>
    </source>
</evidence>
<accession>A0A1Q2CQ39</accession>
<evidence type="ECO:0000313" key="8">
    <source>
        <dbReference type="EMBL" id="AQP48223.1"/>
    </source>
</evidence>
<keyword evidence="9" id="KW-1185">Reference proteome</keyword>
<name>A0A1Q2CQ39_9ACTN</name>
<keyword evidence="3" id="KW-0813">Transport</keyword>
<dbReference type="Pfam" id="PF01497">
    <property type="entry name" value="Peripla_BP_2"/>
    <property type="match status" value="1"/>
</dbReference>
<feature type="signal peptide" evidence="6">
    <location>
        <begin position="1"/>
        <end position="19"/>
    </location>
</feature>
<dbReference type="KEGG" id="tes:BW730_12625"/>
<evidence type="ECO:0000259" key="7">
    <source>
        <dbReference type="PROSITE" id="PS50983"/>
    </source>
</evidence>
<sequence>MRKPRIITAALAIAGLALAACGSPAGPSNADPSVTPSGAASPQASSNAFPVEITSALGTATIAEAPKRVATWGWGSTEAAISVGVYPVAVAEQSWTVGAGNLLPWVEAAYDEAGVEKPAVLTDADGGATFPYEELIAADPDLIVAPYSGLTQEQFDTLSDIAPVVAYPAAPWTTGWQDTITITAEALGRGAEGEKVLSGIDDSLAAMKAAHPEFEGKTIAGIWDGDGSVSVYTGADPRIGILTELGLKVAPSVSELDTSNGGFYYELSYEQLDKLDADILIAYHANEQDAKAFLTKPALQAIPAVKAGRVAQVSDPVTVSSVSPPTALTFDWKDGLPSLVDKLSVAAKK</sequence>